<feature type="region of interest" description="Disordered" evidence="1">
    <location>
        <begin position="170"/>
        <end position="193"/>
    </location>
</feature>
<dbReference type="Proteomes" id="UP001163046">
    <property type="component" value="Unassembled WGS sequence"/>
</dbReference>
<protein>
    <submittedName>
        <fullName evidence="2">Uncharacterized protein</fullName>
    </submittedName>
</protein>
<keyword evidence="3" id="KW-1185">Reference proteome</keyword>
<feature type="region of interest" description="Disordered" evidence="1">
    <location>
        <begin position="32"/>
        <end position="66"/>
    </location>
</feature>
<sequence>MLWPLKDLLLKLNCCKIRSKSWKSNFPLLNKQRQRKEAKQKKEEISSFAFRNEEQKTSPTGKERREVQEEVVENGLASEVEQALSSFQLSWDSTKKEDAIEPAIESKTKGGMDLDSIPATRHSAMNIFWRRKDLLRLKQKKHKPTRASWAKSLGDDEYDDMFGIMRHRAMRERRDSRPSKRMPQNKRGSQFSPDIQGRRACLFLCFSNWGVSSCYTDPYSGKTFVFNDESGCPKTVTHPLHMRYGPLAFP</sequence>
<name>A0A9W9YWB8_9CNID</name>
<dbReference type="AlphaFoldDB" id="A0A9W9YWB8"/>
<dbReference type="EMBL" id="MU827190">
    <property type="protein sequence ID" value="KAJ7367434.1"/>
    <property type="molecule type" value="Genomic_DNA"/>
</dbReference>
<proteinExistence type="predicted"/>
<organism evidence="2 3">
    <name type="scientific">Desmophyllum pertusum</name>
    <dbReference type="NCBI Taxonomy" id="174260"/>
    <lineage>
        <taxon>Eukaryota</taxon>
        <taxon>Metazoa</taxon>
        <taxon>Cnidaria</taxon>
        <taxon>Anthozoa</taxon>
        <taxon>Hexacorallia</taxon>
        <taxon>Scleractinia</taxon>
        <taxon>Caryophylliina</taxon>
        <taxon>Caryophylliidae</taxon>
        <taxon>Desmophyllum</taxon>
    </lineage>
</organism>
<gene>
    <name evidence="2" type="ORF">OS493_040398</name>
</gene>
<evidence type="ECO:0000256" key="1">
    <source>
        <dbReference type="SAM" id="MobiDB-lite"/>
    </source>
</evidence>
<evidence type="ECO:0000313" key="2">
    <source>
        <dbReference type="EMBL" id="KAJ7367434.1"/>
    </source>
</evidence>
<comment type="caution">
    <text evidence="2">The sequence shown here is derived from an EMBL/GenBank/DDBJ whole genome shotgun (WGS) entry which is preliminary data.</text>
</comment>
<evidence type="ECO:0000313" key="3">
    <source>
        <dbReference type="Proteomes" id="UP001163046"/>
    </source>
</evidence>
<reference evidence="2" key="1">
    <citation type="submission" date="2023-01" db="EMBL/GenBank/DDBJ databases">
        <title>Genome assembly of the deep-sea coral Lophelia pertusa.</title>
        <authorList>
            <person name="Herrera S."/>
            <person name="Cordes E."/>
        </authorList>
    </citation>
    <scope>NUCLEOTIDE SEQUENCE</scope>
    <source>
        <strain evidence="2">USNM1676648</strain>
        <tissue evidence="2">Polyp</tissue>
    </source>
</reference>
<feature type="compositionally biased region" description="Basic and acidic residues" evidence="1">
    <location>
        <begin position="35"/>
        <end position="66"/>
    </location>
</feature>
<accession>A0A9W9YWB8</accession>